<dbReference type="Proteomes" id="UP000619457">
    <property type="component" value="Unassembled WGS sequence"/>
</dbReference>
<evidence type="ECO:0000313" key="2">
    <source>
        <dbReference type="Proteomes" id="UP000619457"/>
    </source>
</evidence>
<evidence type="ECO:0000313" key="1">
    <source>
        <dbReference type="EMBL" id="GGZ40556.1"/>
    </source>
</evidence>
<gene>
    <name evidence="1" type="ORF">GCM10007049_37300</name>
</gene>
<proteinExistence type="predicted"/>
<comment type="caution">
    <text evidence="1">The sequence shown here is derived from an EMBL/GenBank/DDBJ whole genome shotgun (WGS) entry which is preliminary data.</text>
</comment>
<dbReference type="EMBL" id="BMWX01000010">
    <property type="protein sequence ID" value="GGZ40556.1"/>
    <property type="molecule type" value="Genomic_DNA"/>
</dbReference>
<organism evidence="1 2">
    <name type="scientific">Echinicola pacifica</name>
    <dbReference type="NCBI Taxonomy" id="346377"/>
    <lineage>
        <taxon>Bacteria</taxon>
        <taxon>Pseudomonadati</taxon>
        <taxon>Bacteroidota</taxon>
        <taxon>Cytophagia</taxon>
        <taxon>Cytophagales</taxon>
        <taxon>Cyclobacteriaceae</taxon>
        <taxon>Echinicola</taxon>
    </lineage>
</organism>
<reference evidence="1" key="2">
    <citation type="submission" date="2020-09" db="EMBL/GenBank/DDBJ databases">
        <authorList>
            <person name="Sun Q."/>
            <person name="Kim S."/>
        </authorList>
    </citation>
    <scope>NUCLEOTIDE SEQUENCE</scope>
    <source>
        <strain evidence="1">KCTC 12368</strain>
    </source>
</reference>
<keyword evidence="2" id="KW-1185">Reference proteome</keyword>
<protein>
    <submittedName>
        <fullName evidence="1">Uncharacterized protein</fullName>
    </submittedName>
</protein>
<dbReference type="AlphaFoldDB" id="A0A918UXQ5"/>
<accession>A0A918UXQ5</accession>
<sequence length="83" mass="9651">MSEDEFDLLDELYFVQSYDYLKGELGWEDGLLLSTLQQLLKMEYIKCLINPDQELHGDIDLTEAGKEYYFLATKKGLLAHNTL</sequence>
<dbReference type="RefSeq" id="WP_018473738.1">
    <property type="nucleotide sequence ID" value="NZ_BMWX01000010.1"/>
</dbReference>
<reference evidence="1" key="1">
    <citation type="journal article" date="2014" name="Int. J. Syst. Evol. Microbiol.">
        <title>Complete genome sequence of Corynebacterium casei LMG S-19264T (=DSM 44701T), isolated from a smear-ripened cheese.</title>
        <authorList>
            <consortium name="US DOE Joint Genome Institute (JGI-PGF)"/>
            <person name="Walter F."/>
            <person name="Albersmeier A."/>
            <person name="Kalinowski J."/>
            <person name="Ruckert C."/>
        </authorList>
    </citation>
    <scope>NUCLEOTIDE SEQUENCE</scope>
    <source>
        <strain evidence="1">KCTC 12368</strain>
    </source>
</reference>
<name>A0A918UXQ5_9BACT</name>